<gene>
    <name evidence="4" type="ORF">SAMN05192556_11821</name>
</gene>
<dbReference type="GO" id="GO:0016887">
    <property type="term" value="F:ATP hydrolysis activity"/>
    <property type="evidence" value="ECO:0007669"/>
    <property type="project" value="InterPro"/>
</dbReference>
<evidence type="ECO:0000256" key="1">
    <source>
        <dbReference type="SAM" id="MobiDB-lite"/>
    </source>
</evidence>
<dbReference type="Proteomes" id="UP000184248">
    <property type="component" value="Unassembled WGS sequence"/>
</dbReference>
<feature type="compositionally biased region" description="Basic residues" evidence="1">
    <location>
        <begin position="645"/>
        <end position="658"/>
    </location>
</feature>
<organism evidence="4 5">
    <name type="scientific">Halomonas caseinilytica</name>
    <dbReference type="NCBI Taxonomy" id="438744"/>
    <lineage>
        <taxon>Bacteria</taxon>
        <taxon>Pseudomonadati</taxon>
        <taxon>Pseudomonadota</taxon>
        <taxon>Gammaproteobacteria</taxon>
        <taxon>Oceanospirillales</taxon>
        <taxon>Halomonadaceae</taxon>
        <taxon>Halomonas</taxon>
    </lineage>
</organism>
<dbReference type="Pfam" id="PF20454">
    <property type="entry name" value="GpA_nuclease"/>
    <property type="match status" value="1"/>
</dbReference>
<evidence type="ECO:0000259" key="3">
    <source>
        <dbReference type="Pfam" id="PF20454"/>
    </source>
</evidence>
<feature type="domain" description="Terminase large subunit GpA endonuclease" evidence="3">
    <location>
        <begin position="312"/>
        <end position="615"/>
    </location>
</feature>
<dbReference type="InterPro" id="IPR046454">
    <property type="entry name" value="GpA_endonuclease"/>
</dbReference>
<dbReference type="GO" id="GO:0004519">
    <property type="term" value="F:endonuclease activity"/>
    <property type="evidence" value="ECO:0007669"/>
    <property type="project" value="InterPro"/>
</dbReference>
<feature type="domain" description="Phage terminase large subunit GpA ATPase" evidence="2">
    <location>
        <begin position="44"/>
        <end position="303"/>
    </location>
</feature>
<dbReference type="Pfam" id="PF05876">
    <property type="entry name" value="GpA_ATPase"/>
    <property type="match status" value="1"/>
</dbReference>
<protein>
    <submittedName>
        <fullName evidence="4">Phage terminase, large subunit GpA</fullName>
    </submittedName>
</protein>
<dbReference type="InterPro" id="IPR046453">
    <property type="entry name" value="GpA_ATPase"/>
</dbReference>
<reference evidence="5" key="1">
    <citation type="submission" date="2016-11" db="EMBL/GenBank/DDBJ databases">
        <authorList>
            <person name="Varghese N."/>
            <person name="Submissions S."/>
        </authorList>
    </citation>
    <scope>NUCLEOTIDE SEQUENCE [LARGE SCALE GENOMIC DNA]</scope>
    <source>
        <strain evidence="5">ALO Sharm</strain>
    </source>
</reference>
<evidence type="ECO:0000313" key="5">
    <source>
        <dbReference type="Proteomes" id="UP000184248"/>
    </source>
</evidence>
<name>A0A1M7B5G1_9GAMM</name>
<keyword evidence="5" id="KW-1185">Reference proteome</keyword>
<dbReference type="EMBL" id="FRAL01000018">
    <property type="protein sequence ID" value="SHL50248.1"/>
    <property type="molecule type" value="Genomic_DNA"/>
</dbReference>
<dbReference type="AlphaFoldDB" id="A0A1M7B5G1"/>
<evidence type="ECO:0000259" key="2">
    <source>
        <dbReference type="Pfam" id="PF05876"/>
    </source>
</evidence>
<accession>A0A1M7B5G1</accession>
<dbReference type="OrthoDB" id="5181253at2"/>
<sequence length="658" mass="74178">MRARLKRNAKRWTRNLARQFAPPENITTLEWANKHRWMSEVETARPGKYSIHVTPALALPGGPLEALDDPNVEEVCCQKSAQVAWTSGVLGNALGRWIDVDPSPVIGLFPKDGAAKEYVAEKFEPMVEATPRLRNKIDLRSRKLQQRQQFKRFPGGFLKLVGSNSPASVKSTPSPRGFVEEPDDCNLNLKGQGDSILLLKERGKTYGRGRKKYIIGGTPTIAGISSIEAEMQHSDQRRCMVPCHHCGERHELSFDNLVCPTDPDQRHPVYGSYQPERTIYACPHCGGEWNDQQKNANLRRGEWVAMAQFRGIAGYYMNELLSTFPDSRFARLMEKWLSAKHAADEGDFSDLIVFTNSSMGLPYEFKGDTPEIEELQDRAEDYAEKTVPRGGLLLTAGVDVQHDRLAVIIRAWGRGEESWLVYWGELYGNPIDKADPVWNELDSLLTTGFEHDSGATLRVAAVGVDSSDGQTSDSVYHYVRARQRHGVMAVKGASLNSENREIFSRPKVSDDTNRTNTKADKYGLRPFIVGTHKAKDLILEARIHLHGSGPGRMHWYRSVRADYWQQLTAEVKAPHPRNPRKRVWQKKSGVHNEALDCEVYALHAARSSRTHVMRERDWDALEQTLTQPTLFDAPAGTAAPVGVSGRRRRRRMNRNHSA</sequence>
<feature type="region of interest" description="Disordered" evidence="1">
    <location>
        <begin position="632"/>
        <end position="658"/>
    </location>
</feature>
<proteinExistence type="predicted"/>
<evidence type="ECO:0000313" key="4">
    <source>
        <dbReference type="EMBL" id="SHL50248.1"/>
    </source>
</evidence>